<dbReference type="EMBL" id="CAJNNV010014554">
    <property type="protein sequence ID" value="CAE8602693.1"/>
    <property type="molecule type" value="Genomic_DNA"/>
</dbReference>
<dbReference type="Proteomes" id="UP000654075">
    <property type="component" value="Unassembled WGS sequence"/>
</dbReference>
<accession>A0A813EVF3</accession>
<evidence type="ECO:0000313" key="3">
    <source>
        <dbReference type="Proteomes" id="UP000654075"/>
    </source>
</evidence>
<evidence type="ECO:0000313" key="2">
    <source>
        <dbReference type="EMBL" id="CAE8602693.1"/>
    </source>
</evidence>
<feature type="transmembrane region" description="Helical" evidence="1">
    <location>
        <begin position="64"/>
        <end position="85"/>
    </location>
</feature>
<keyword evidence="1" id="KW-0472">Membrane</keyword>
<keyword evidence="1" id="KW-0812">Transmembrane</keyword>
<keyword evidence="1" id="KW-1133">Transmembrane helix</keyword>
<proteinExistence type="predicted"/>
<feature type="transmembrane region" description="Helical" evidence="1">
    <location>
        <begin position="12"/>
        <end position="32"/>
    </location>
</feature>
<protein>
    <submittedName>
        <fullName evidence="2">Uncharacterized protein</fullName>
    </submittedName>
</protein>
<feature type="non-terminal residue" evidence="2">
    <location>
        <position position="113"/>
    </location>
</feature>
<name>A0A813EVF3_POLGL</name>
<reference evidence="2" key="1">
    <citation type="submission" date="2021-02" db="EMBL/GenBank/DDBJ databases">
        <authorList>
            <person name="Dougan E. K."/>
            <person name="Rhodes N."/>
            <person name="Thang M."/>
            <person name="Chan C."/>
        </authorList>
    </citation>
    <scope>NUCLEOTIDE SEQUENCE</scope>
</reference>
<organism evidence="2 3">
    <name type="scientific">Polarella glacialis</name>
    <name type="common">Dinoflagellate</name>
    <dbReference type="NCBI Taxonomy" id="89957"/>
    <lineage>
        <taxon>Eukaryota</taxon>
        <taxon>Sar</taxon>
        <taxon>Alveolata</taxon>
        <taxon>Dinophyceae</taxon>
        <taxon>Suessiales</taxon>
        <taxon>Suessiaceae</taxon>
        <taxon>Polarella</taxon>
    </lineage>
</organism>
<feature type="transmembrane region" description="Helical" evidence="1">
    <location>
        <begin position="39"/>
        <end position="58"/>
    </location>
</feature>
<dbReference type="AlphaFoldDB" id="A0A813EVF3"/>
<sequence length="113" mass="11311">DFVRIMSDASVPLPVLDIAYCGAALLAAWLMWQGSNGLRVLLGAGLALLVGNLLMAVLPGHGSASVASATVGFLGCSLGVALVLVCPRAVQAVSMAVMGGQLFSSGVLLLSAE</sequence>
<gene>
    <name evidence="2" type="ORF">PGLA1383_LOCUS20931</name>
</gene>
<comment type="caution">
    <text evidence="2">The sequence shown here is derived from an EMBL/GenBank/DDBJ whole genome shotgun (WGS) entry which is preliminary data.</text>
</comment>
<keyword evidence="3" id="KW-1185">Reference proteome</keyword>
<evidence type="ECO:0000256" key="1">
    <source>
        <dbReference type="SAM" id="Phobius"/>
    </source>
</evidence>
<feature type="non-terminal residue" evidence="2">
    <location>
        <position position="1"/>
    </location>
</feature>